<evidence type="ECO:0000259" key="5">
    <source>
        <dbReference type="Pfam" id="PF00291"/>
    </source>
</evidence>
<dbReference type="Gene3D" id="3.40.50.1100">
    <property type="match status" value="2"/>
</dbReference>
<dbReference type="InterPro" id="IPR027278">
    <property type="entry name" value="ACCD_DCysDesulf"/>
</dbReference>
<dbReference type="PANTHER" id="PTHR43780">
    <property type="entry name" value="1-AMINOCYCLOPROPANE-1-CARBOXYLATE DEAMINASE-RELATED"/>
    <property type="match status" value="1"/>
</dbReference>
<comment type="similarity">
    <text evidence="2">Belongs to the ACC deaminase/D-cysteine desulfhydrase family.</text>
</comment>
<dbReference type="Pfam" id="PF00291">
    <property type="entry name" value="PALP"/>
    <property type="match status" value="1"/>
</dbReference>
<evidence type="ECO:0000256" key="4">
    <source>
        <dbReference type="PIRSR" id="PIRSR006278-2"/>
    </source>
</evidence>
<dbReference type="InterPro" id="IPR001926">
    <property type="entry name" value="TrpB-like_PALP"/>
</dbReference>
<evidence type="ECO:0000313" key="6">
    <source>
        <dbReference type="EMBL" id="GCD98535.1"/>
    </source>
</evidence>
<dbReference type="PANTHER" id="PTHR43780:SF2">
    <property type="entry name" value="1-AMINOCYCLOPROPANE-1-CARBOXYLATE DEAMINASE-RELATED"/>
    <property type="match status" value="1"/>
</dbReference>
<dbReference type="InterPro" id="IPR036052">
    <property type="entry name" value="TrpB-like_PALP_sf"/>
</dbReference>
<evidence type="ECO:0000313" key="7">
    <source>
        <dbReference type="Proteomes" id="UP000286931"/>
    </source>
</evidence>
<feature type="domain" description="Tryptophan synthase beta chain-like PALP" evidence="5">
    <location>
        <begin position="25"/>
        <end position="335"/>
    </location>
</feature>
<protein>
    <submittedName>
        <fullName evidence="6">1-aminocyclopropane-1-carboxylate deaminase</fullName>
    </submittedName>
</protein>
<name>A0A401YVG6_9ACTN</name>
<dbReference type="RefSeq" id="WP_246127003.1">
    <property type="nucleotide sequence ID" value="NZ_BIFH01000028.1"/>
</dbReference>
<dbReference type="Proteomes" id="UP000286931">
    <property type="component" value="Unassembled WGS sequence"/>
</dbReference>
<dbReference type="PIRSF" id="PIRSF006278">
    <property type="entry name" value="ACCD_DCysDesulf"/>
    <property type="match status" value="1"/>
</dbReference>
<evidence type="ECO:0000256" key="1">
    <source>
        <dbReference type="ARBA" id="ARBA00001933"/>
    </source>
</evidence>
<gene>
    <name evidence="6" type="primary">dcyD</name>
    <name evidence="6" type="ORF">EHYA_06242</name>
</gene>
<evidence type="ECO:0000256" key="3">
    <source>
        <dbReference type="ARBA" id="ARBA00022898"/>
    </source>
</evidence>
<proteinExistence type="inferred from homology"/>
<keyword evidence="3 4" id="KW-0663">Pyridoxal phosphate</keyword>
<dbReference type="GO" id="GO:0019148">
    <property type="term" value="F:D-cysteine desulfhydrase activity"/>
    <property type="evidence" value="ECO:0007669"/>
    <property type="project" value="TreeGrafter"/>
</dbReference>
<feature type="modified residue" description="N6-(pyridoxal phosphate)lysine" evidence="4">
    <location>
        <position position="61"/>
    </location>
</feature>
<dbReference type="SUPFAM" id="SSF53686">
    <property type="entry name" value="Tryptophan synthase beta subunit-like PLP-dependent enzymes"/>
    <property type="match status" value="1"/>
</dbReference>
<reference evidence="6 7" key="1">
    <citation type="submission" date="2018-12" db="EMBL/GenBank/DDBJ databases">
        <title>Draft genome sequence of Embleya hyalina NBRC 13850T.</title>
        <authorList>
            <person name="Komaki H."/>
            <person name="Hosoyama A."/>
            <person name="Kimura A."/>
            <person name="Ichikawa N."/>
            <person name="Tamura T."/>
        </authorList>
    </citation>
    <scope>NUCLEOTIDE SEQUENCE [LARGE SCALE GENOMIC DNA]</scope>
    <source>
        <strain evidence="6 7">NBRC 13850</strain>
    </source>
</reference>
<organism evidence="6 7">
    <name type="scientific">Embleya hyalina</name>
    <dbReference type="NCBI Taxonomy" id="516124"/>
    <lineage>
        <taxon>Bacteria</taxon>
        <taxon>Bacillati</taxon>
        <taxon>Actinomycetota</taxon>
        <taxon>Actinomycetes</taxon>
        <taxon>Kitasatosporales</taxon>
        <taxon>Streptomycetaceae</taxon>
        <taxon>Embleya</taxon>
    </lineage>
</organism>
<dbReference type="AlphaFoldDB" id="A0A401YVG6"/>
<comment type="caution">
    <text evidence="6">The sequence shown here is derived from an EMBL/GenBank/DDBJ whole genome shotgun (WGS) entry which is preliminary data.</text>
</comment>
<dbReference type="GO" id="GO:1901605">
    <property type="term" value="P:alpha-amino acid metabolic process"/>
    <property type="evidence" value="ECO:0007669"/>
    <property type="project" value="UniProtKB-ARBA"/>
</dbReference>
<dbReference type="EMBL" id="BIFH01000028">
    <property type="protein sequence ID" value="GCD98535.1"/>
    <property type="molecule type" value="Genomic_DNA"/>
</dbReference>
<sequence>MKTPLLHERFPTHDPDWPFFRHLPLGERPTPVGRLSGLADGAAEVWIKDESGFGDLWGGNKVRKLEWVIAAALGRRSPTILTFGALGTNHGLATARFARAHGIHVALALVDQPLDEHVLLRSEQLEASGATIHRTRTKARTHLLAPWLILRHGRFVGGRFRPAYVLPTGGSSPVGMLGYVECGLEIAAQVDAGELPEPSHVVLPVGSGGTAAGLALGLRLAGLRTRVTGIVVNDRLPLDARRIAEMANRTARLLRRRTGDIRVTDLRPEDVTTTRDWLGAGYGHPTPEAERIIRDSRTIGGPELEPVYTAKALAALRDMNARGDLGDGAVLYLHTHGPR</sequence>
<keyword evidence="7" id="KW-1185">Reference proteome</keyword>
<accession>A0A401YVG6</accession>
<evidence type="ECO:0000256" key="2">
    <source>
        <dbReference type="ARBA" id="ARBA00008639"/>
    </source>
</evidence>
<comment type="cofactor">
    <cofactor evidence="1">
        <name>pyridoxal 5'-phosphate</name>
        <dbReference type="ChEBI" id="CHEBI:597326"/>
    </cofactor>
</comment>